<dbReference type="AlphaFoldDB" id="A0A7W6RYE9"/>
<feature type="signal peptide" evidence="1">
    <location>
        <begin position="1"/>
        <end position="29"/>
    </location>
</feature>
<sequence length="212" mass="22035">MTRRLPRRSLLLAAAAWPLLAAHPRPGHAAAPPPDAATALIGTYQAALLDVMRRAENLGPGGRAEALDGPVRATFAFDRMARAAAGKAWRAADAATRAAMVESFASYSVAVHADRFDGFSGESFAIDGTAPGPAGTTLVNTRIVRPADDDVPITYVVADTADGARVVDVLLEGSISEVALRRSEWASIGARDGLPGLIAALDRQAETLLAKG</sequence>
<accession>A0A7W6RYE9</accession>
<organism evidence="2 3">
    <name type="scientific">Roseospira goensis</name>
    <dbReference type="NCBI Taxonomy" id="391922"/>
    <lineage>
        <taxon>Bacteria</taxon>
        <taxon>Pseudomonadati</taxon>
        <taxon>Pseudomonadota</taxon>
        <taxon>Alphaproteobacteria</taxon>
        <taxon>Rhodospirillales</taxon>
        <taxon>Rhodospirillaceae</taxon>
        <taxon>Roseospira</taxon>
    </lineage>
</organism>
<keyword evidence="3" id="KW-1185">Reference proteome</keyword>
<evidence type="ECO:0000313" key="3">
    <source>
        <dbReference type="Proteomes" id="UP000555728"/>
    </source>
</evidence>
<dbReference type="InterPro" id="IPR006311">
    <property type="entry name" value="TAT_signal"/>
</dbReference>
<dbReference type="EMBL" id="JACIGI010000007">
    <property type="protein sequence ID" value="MBB4285531.1"/>
    <property type="molecule type" value="Genomic_DNA"/>
</dbReference>
<gene>
    <name evidence="2" type="ORF">GGD88_001249</name>
</gene>
<dbReference type="Gene3D" id="3.10.450.710">
    <property type="entry name" value="Tgt2/MlaC"/>
    <property type="match status" value="1"/>
</dbReference>
<evidence type="ECO:0000313" key="2">
    <source>
        <dbReference type="EMBL" id="MBB4285531.1"/>
    </source>
</evidence>
<proteinExistence type="predicted"/>
<keyword evidence="1" id="KW-0732">Signal</keyword>
<dbReference type="RefSeq" id="WP_184432861.1">
    <property type="nucleotide sequence ID" value="NZ_JACIGI010000007.1"/>
</dbReference>
<name>A0A7W6RYE9_9PROT</name>
<dbReference type="InterPro" id="IPR008869">
    <property type="entry name" value="MlaC/ttg2D"/>
</dbReference>
<dbReference type="PROSITE" id="PS51318">
    <property type="entry name" value="TAT"/>
    <property type="match status" value="1"/>
</dbReference>
<dbReference type="Proteomes" id="UP000555728">
    <property type="component" value="Unassembled WGS sequence"/>
</dbReference>
<comment type="caution">
    <text evidence="2">The sequence shown here is derived from an EMBL/GenBank/DDBJ whole genome shotgun (WGS) entry which is preliminary data.</text>
</comment>
<protein>
    <submittedName>
        <fullName evidence="2">Phospholipid transport system substrate-binding protein</fullName>
    </submittedName>
</protein>
<dbReference type="PANTHER" id="PTHR36573:SF1">
    <property type="entry name" value="INTERMEMBRANE PHOSPHOLIPID TRANSPORT SYSTEM BINDING PROTEIN MLAC"/>
    <property type="match status" value="1"/>
</dbReference>
<reference evidence="2 3" key="1">
    <citation type="submission" date="2020-08" db="EMBL/GenBank/DDBJ databases">
        <title>Genome sequencing of Purple Non-Sulfur Bacteria from various extreme environments.</title>
        <authorList>
            <person name="Mayer M."/>
        </authorList>
    </citation>
    <scope>NUCLEOTIDE SEQUENCE [LARGE SCALE GENOMIC DNA]</scope>
    <source>
        <strain evidence="2 3">JA135</strain>
    </source>
</reference>
<dbReference type="InterPro" id="IPR042245">
    <property type="entry name" value="Tgt2/MlaC_sf"/>
</dbReference>
<evidence type="ECO:0000256" key="1">
    <source>
        <dbReference type="SAM" id="SignalP"/>
    </source>
</evidence>
<feature type="chain" id="PRO_5031038732" evidence="1">
    <location>
        <begin position="30"/>
        <end position="212"/>
    </location>
</feature>
<dbReference type="Pfam" id="PF05494">
    <property type="entry name" value="MlaC"/>
    <property type="match status" value="1"/>
</dbReference>
<dbReference type="PANTHER" id="PTHR36573">
    <property type="entry name" value="INTERMEMBRANE PHOSPHOLIPID TRANSPORT SYSTEM BINDING PROTEIN MLAC"/>
    <property type="match status" value="1"/>
</dbReference>